<sequence>MQSASPVTILTSSNSLGAYVPGIRLLERLRKRGVPAEFEVLERLFTEETRQQLVRAKQAFHASFATALMGTRLVRGIGPSLADGAVDALLDRWEAEGRRIFLSVTGFWAPILEQYERRIHPETIRAEFLRLDAIDTPSYRVYRETYPRFRHHWLFRLEGEQPQLHYRLAMSDEPILPNAERDERIAVHGGGWGIGTYRGVIPALQERYGLDLVAYDPDELRAARPGDRVYLTDPAWHPWSEEPARREQPPYPPMAEWKAGEAPIYERGQDGPRLYGAIRRSLAIVSKPGGGTLVDSLSAATPLVYLEPFGDHERANALLWERLGFGISYNRWAASGFARSALEPLHHNLLRHALSLSDYGGMYP</sequence>
<accession>A0ABN8TYV6</accession>
<dbReference type="RefSeq" id="WP_213429054.1">
    <property type="nucleotide sequence ID" value="NZ_AP031286.1"/>
</dbReference>
<comment type="caution">
    <text evidence="1">The sequence shown here is derived from an EMBL/GenBank/DDBJ whole genome shotgun (WGS) entry which is preliminary data.</text>
</comment>
<protein>
    <recommendedName>
        <fullName evidence="3">UDP-glucuronosyltransferase</fullName>
    </recommendedName>
</protein>
<reference evidence="1" key="1">
    <citation type="submission" date="2022-06" db="EMBL/GenBank/DDBJ databases">
        <authorList>
            <person name="Dietemann V."/>
            <person name="Ory F."/>
            <person name="Dainat B."/>
            <person name="Oberhansli S."/>
        </authorList>
    </citation>
    <scope>NUCLEOTIDE SEQUENCE</scope>
    <source>
        <strain evidence="1">Ena-SAMPLE-TAB-26-04-2022-14:26:32:270-5432</strain>
    </source>
</reference>
<organism evidence="1 2">
    <name type="scientific">Paenibacillus melissococcoides</name>
    <dbReference type="NCBI Taxonomy" id="2912268"/>
    <lineage>
        <taxon>Bacteria</taxon>
        <taxon>Bacillati</taxon>
        <taxon>Bacillota</taxon>
        <taxon>Bacilli</taxon>
        <taxon>Bacillales</taxon>
        <taxon>Paenibacillaceae</taxon>
        <taxon>Paenibacillus</taxon>
    </lineage>
</organism>
<dbReference type="EMBL" id="CALYLO010000001">
    <property type="protein sequence ID" value="CAH8242953.1"/>
    <property type="molecule type" value="Genomic_DNA"/>
</dbReference>
<evidence type="ECO:0000313" key="2">
    <source>
        <dbReference type="Proteomes" id="UP001154322"/>
    </source>
</evidence>
<keyword evidence="2" id="KW-1185">Reference proteome</keyword>
<name>A0ABN8TYV6_9BACL</name>
<proteinExistence type="predicted"/>
<evidence type="ECO:0000313" key="1">
    <source>
        <dbReference type="EMBL" id="CAH8242953.1"/>
    </source>
</evidence>
<dbReference type="Proteomes" id="UP001154322">
    <property type="component" value="Unassembled WGS sequence"/>
</dbReference>
<evidence type="ECO:0008006" key="3">
    <source>
        <dbReference type="Google" id="ProtNLM"/>
    </source>
</evidence>
<gene>
    <name evidence="1" type="ORF">WJ0W_000162</name>
</gene>